<dbReference type="CDD" id="cd06261">
    <property type="entry name" value="TM_PBP2"/>
    <property type="match status" value="1"/>
</dbReference>
<protein>
    <submittedName>
        <fullName evidence="9">ABC transporter permease</fullName>
    </submittedName>
</protein>
<reference evidence="10" key="1">
    <citation type="journal article" date="2019" name="Int. J. Syst. Evol. Microbiol.">
        <title>The Global Catalogue of Microorganisms (GCM) 10K type strain sequencing project: providing services to taxonomists for standard genome sequencing and annotation.</title>
        <authorList>
            <consortium name="The Broad Institute Genomics Platform"/>
            <consortium name="The Broad Institute Genome Sequencing Center for Infectious Disease"/>
            <person name="Wu L."/>
            <person name="Ma J."/>
        </authorList>
    </citation>
    <scope>NUCLEOTIDE SEQUENCE [LARGE SCALE GENOMIC DNA]</scope>
    <source>
        <strain evidence="10">JCM 3369</strain>
    </source>
</reference>
<dbReference type="PANTHER" id="PTHR43163:SF3">
    <property type="entry name" value="PEPTIDE ABC TRANSPORTER PERMEASE PROTEIN"/>
    <property type="match status" value="1"/>
</dbReference>
<keyword evidence="10" id="KW-1185">Reference proteome</keyword>
<feature type="transmembrane region" description="Helical" evidence="7">
    <location>
        <begin position="134"/>
        <end position="156"/>
    </location>
</feature>
<comment type="caution">
    <text evidence="9">The sequence shown here is derived from an EMBL/GenBank/DDBJ whole genome shotgun (WGS) entry which is preliminary data.</text>
</comment>
<dbReference type="PANTHER" id="PTHR43163">
    <property type="entry name" value="DIPEPTIDE TRANSPORT SYSTEM PERMEASE PROTEIN DPPB-RELATED"/>
    <property type="match status" value="1"/>
</dbReference>
<dbReference type="EMBL" id="JBHSXS010000002">
    <property type="protein sequence ID" value="MFC6879336.1"/>
    <property type="molecule type" value="Genomic_DNA"/>
</dbReference>
<feature type="transmembrane region" description="Helical" evidence="7">
    <location>
        <begin position="99"/>
        <end position="122"/>
    </location>
</feature>
<keyword evidence="4 7" id="KW-0812">Transmembrane</keyword>
<keyword evidence="2 7" id="KW-0813">Transport</keyword>
<evidence type="ECO:0000256" key="4">
    <source>
        <dbReference type="ARBA" id="ARBA00022692"/>
    </source>
</evidence>
<keyword evidence="6 7" id="KW-0472">Membrane</keyword>
<keyword evidence="5 7" id="KW-1133">Transmembrane helix</keyword>
<dbReference type="InterPro" id="IPR000515">
    <property type="entry name" value="MetI-like"/>
</dbReference>
<evidence type="ECO:0000256" key="2">
    <source>
        <dbReference type="ARBA" id="ARBA00022448"/>
    </source>
</evidence>
<evidence type="ECO:0000256" key="7">
    <source>
        <dbReference type="RuleBase" id="RU363032"/>
    </source>
</evidence>
<dbReference type="RefSeq" id="WP_160823978.1">
    <property type="nucleotide sequence ID" value="NZ_JBHSXE010000001.1"/>
</dbReference>
<keyword evidence="3" id="KW-1003">Cell membrane</keyword>
<evidence type="ECO:0000256" key="5">
    <source>
        <dbReference type="ARBA" id="ARBA00022989"/>
    </source>
</evidence>
<evidence type="ECO:0000313" key="9">
    <source>
        <dbReference type="EMBL" id="MFC6879336.1"/>
    </source>
</evidence>
<feature type="domain" description="ABC transmembrane type-1" evidence="8">
    <location>
        <begin position="95"/>
        <end position="303"/>
    </location>
</feature>
<feature type="transmembrane region" description="Helical" evidence="7">
    <location>
        <begin position="237"/>
        <end position="260"/>
    </location>
</feature>
<organism evidence="9 10">
    <name type="scientific">Actinomadura yumaensis</name>
    <dbReference type="NCBI Taxonomy" id="111807"/>
    <lineage>
        <taxon>Bacteria</taxon>
        <taxon>Bacillati</taxon>
        <taxon>Actinomycetota</taxon>
        <taxon>Actinomycetes</taxon>
        <taxon>Streptosporangiales</taxon>
        <taxon>Thermomonosporaceae</taxon>
        <taxon>Actinomadura</taxon>
    </lineage>
</organism>
<dbReference type="InterPro" id="IPR045621">
    <property type="entry name" value="BPD_transp_1_N"/>
</dbReference>
<comment type="subcellular location">
    <subcellularLocation>
        <location evidence="1 7">Cell membrane</location>
        <topology evidence="1 7">Multi-pass membrane protein</topology>
    </subcellularLocation>
</comment>
<evidence type="ECO:0000313" key="10">
    <source>
        <dbReference type="Proteomes" id="UP001596380"/>
    </source>
</evidence>
<name>A0ABW2CFI3_9ACTN</name>
<dbReference type="PROSITE" id="PS50928">
    <property type="entry name" value="ABC_TM1"/>
    <property type="match status" value="1"/>
</dbReference>
<feature type="transmembrane region" description="Helical" evidence="7">
    <location>
        <begin position="280"/>
        <end position="306"/>
    </location>
</feature>
<dbReference type="InterPro" id="IPR035906">
    <property type="entry name" value="MetI-like_sf"/>
</dbReference>
<comment type="similarity">
    <text evidence="7">Belongs to the binding-protein-dependent transport system permease family.</text>
</comment>
<dbReference type="SUPFAM" id="SSF161098">
    <property type="entry name" value="MetI-like"/>
    <property type="match status" value="1"/>
</dbReference>
<dbReference type="Gene3D" id="1.10.3720.10">
    <property type="entry name" value="MetI-like"/>
    <property type="match status" value="1"/>
</dbReference>
<evidence type="ECO:0000256" key="3">
    <source>
        <dbReference type="ARBA" id="ARBA00022475"/>
    </source>
</evidence>
<evidence type="ECO:0000256" key="6">
    <source>
        <dbReference type="ARBA" id="ARBA00023136"/>
    </source>
</evidence>
<dbReference type="Pfam" id="PF00528">
    <property type="entry name" value="BPD_transp_1"/>
    <property type="match status" value="1"/>
</dbReference>
<evidence type="ECO:0000259" key="8">
    <source>
        <dbReference type="PROSITE" id="PS50928"/>
    </source>
</evidence>
<evidence type="ECO:0000256" key="1">
    <source>
        <dbReference type="ARBA" id="ARBA00004651"/>
    </source>
</evidence>
<feature type="transmembrane region" description="Helical" evidence="7">
    <location>
        <begin position="176"/>
        <end position="196"/>
    </location>
</feature>
<proteinExistence type="inferred from homology"/>
<sequence>MIAYTAKRVGSAVLLVFVVSLLSFLLSRLVPGDPARTILGVSATAQQVADKRAELGLDENVLVAYARWLGHAATGSLGSSWFTGQDVASSIASRLPVTLSIALVATVVAGVIGTALGLLAAVRRGFADRLLQPLSIGGFAIPNFIVAIVLLGVFAVRLRALPATGYTDLTVDPTRWARSITLPVAALAVGAIAAVAQQMRNAAVFVLQQDYVRSLRGRGLRGSTVYLKHVLRNSAPVALTVLSLQFISLLSGAVIIENMFALPGMAALTVSASTQRDEPVIQGAVVTVVVVVVLVNLLIDLASAWLNPKVRAS</sequence>
<dbReference type="Proteomes" id="UP001596380">
    <property type="component" value="Unassembled WGS sequence"/>
</dbReference>
<dbReference type="Pfam" id="PF19300">
    <property type="entry name" value="BPD_transp_1_N"/>
    <property type="match status" value="1"/>
</dbReference>
<gene>
    <name evidence="9" type="ORF">ACFQKB_06105</name>
</gene>
<feature type="transmembrane region" description="Helical" evidence="7">
    <location>
        <begin position="12"/>
        <end position="30"/>
    </location>
</feature>
<accession>A0ABW2CFI3</accession>